<feature type="compositionally biased region" description="Polar residues" evidence="7">
    <location>
        <begin position="1033"/>
        <end position="1043"/>
    </location>
</feature>
<feature type="compositionally biased region" description="Polar residues" evidence="7">
    <location>
        <begin position="480"/>
        <end position="489"/>
    </location>
</feature>
<feature type="region of interest" description="Disordered" evidence="7">
    <location>
        <begin position="742"/>
        <end position="784"/>
    </location>
</feature>
<evidence type="ECO:0000256" key="1">
    <source>
        <dbReference type="ARBA" id="ARBA00004123"/>
    </source>
</evidence>
<evidence type="ECO:0000256" key="6">
    <source>
        <dbReference type="PROSITE-ProRule" id="PRU00175"/>
    </source>
</evidence>
<sequence>MWFNERELQVKKEVTALPEVPQSLNLQRLNTRVRNQVDKKRRILQAISANVSTEGQSLFIAIAKTIKEVRWRNSEIVIWNQEVIISPPYQLENIRGDTKSKEYLYIKKVVEKHMKDIAMNSQNTTQLGTMHRAIKPSITDLNQHLTCKLCKGYFIDATTIIECLHTFCRSCIVKYLETNKYCPVCDVQVHKTKPLLNIRPDKTLQDIVYKLVPRLLQNEVQRRRDFYSARPDAKPNLDQIGDDYQHIITPDEPVSLTLCYYGCKESARYLRCPAAVSVGHLQKLIRAKYGLFDNHHVDILYNQDCLNSTLTLMDVAYIYAWKRKAPIELTYRIYEYTAKKPKLDVKEEAVQSNNNNWKEVQLRISENGEMSIIQDEALELVNNNNYKPEIVTVVDNSKVTKKELPELKYIGKCSTEQVSVASSCVTMCSSATTKTVFSTINSSKCSVSSDSDKKVEEEKKNDKEEKGVKRKAEGTGEQPLKQQKQTILNHSIGLHNLSNNHPLKKHSQLNKTEPVEKSVEDSVFSKPNVINRNFTGATLNRPGTPKPVSKPCYMPKPVINVPKPSTSISVKNDKVQPTSSTSSKTESKPTPTTAPSAQPQPLPPQPTKLIKSKASTPIGYKTLRDPPKSWNSQIAKANINKPLLDPKHGDLKNVRPAKFFKMRNNLPRYLGNPASGVKPLYQVHVSPEKDKEKCQGEIKKHSIVKIDPKTLKPISEKAPETTSLSNSSSDLKINTSSVSIFNPLKLQNSPKGERKSPKSPHSPKTTVKGGSPPTKRDKLSLNFTPPNPFVPNLASPTVNPNQFLYPTGPPGFPPYDPRVMAAYHSLIYGQRMAFPPPGLTMDLNQRKNFELAGPTSPKVGGMAQSHGPQQTPMKPPPGDQLGVQNSSRPSVGGISTATTTMANSSTFKPQPAPKKSSKESTGKNEKSLQNAVEKLTQNRVKEIKNEAAVNKATAETKKQEEPPKPPPPPKPAESPKPAPPVPEPPTKQPPPQEKDKSPVESKDNQTKKSDDEPKPAKDSSNTNGEAAKAAASDESTGDGSDKK</sequence>
<protein>
    <recommendedName>
        <fullName evidence="12">RING-type domain-containing protein</fullName>
    </recommendedName>
</protein>
<feature type="compositionally biased region" description="Basic and acidic residues" evidence="7">
    <location>
        <begin position="992"/>
        <end position="1017"/>
    </location>
</feature>
<feature type="compositionally biased region" description="Basic and acidic residues" evidence="7">
    <location>
        <begin position="710"/>
        <end position="719"/>
    </location>
</feature>
<comment type="caution">
    <text evidence="10">The sequence shown here is derived from an EMBL/GenBank/DDBJ whole genome shotgun (WGS) entry which is preliminary data.</text>
</comment>
<dbReference type="EMBL" id="JABDTM020028248">
    <property type="protein sequence ID" value="KAH0809255.1"/>
    <property type="molecule type" value="Genomic_DNA"/>
</dbReference>
<dbReference type="PANTHER" id="PTHR10825">
    <property type="entry name" value="RING FINGER DOMAIN-CONTAINING, POLYCOMB GROUP COMPONENT"/>
    <property type="match status" value="1"/>
</dbReference>
<feature type="compositionally biased region" description="Basic and acidic residues" evidence="7">
    <location>
        <begin position="450"/>
        <end position="474"/>
    </location>
</feature>
<name>A0A8J6L6F5_TENMO</name>
<keyword evidence="2" id="KW-0479">Metal-binding</keyword>
<dbReference type="SMART" id="SM00184">
    <property type="entry name" value="RING"/>
    <property type="match status" value="1"/>
</dbReference>
<dbReference type="InterPro" id="IPR001841">
    <property type="entry name" value="Znf_RING"/>
</dbReference>
<feature type="compositionally biased region" description="Low complexity" evidence="7">
    <location>
        <begin position="576"/>
        <end position="597"/>
    </location>
</feature>
<feature type="compositionally biased region" description="Low complexity" evidence="7">
    <location>
        <begin position="895"/>
        <end position="906"/>
    </location>
</feature>
<dbReference type="SUPFAM" id="SSF57850">
    <property type="entry name" value="RING/U-box"/>
    <property type="match status" value="1"/>
</dbReference>
<evidence type="ECO:0000259" key="9">
    <source>
        <dbReference type="PROSITE" id="PS52001"/>
    </source>
</evidence>
<reference evidence="10" key="2">
    <citation type="submission" date="2021-08" db="EMBL/GenBank/DDBJ databases">
        <authorList>
            <person name="Eriksson T."/>
        </authorList>
    </citation>
    <scope>NUCLEOTIDE SEQUENCE</scope>
    <source>
        <strain evidence="10">Stoneville</strain>
        <tissue evidence="10">Whole head</tissue>
    </source>
</reference>
<keyword evidence="4" id="KW-0862">Zinc</keyword>
<dbReference type="CDD" id="cd17082">
    <property type="entry name" value="RAWUL_PCGF2_like"/>
    <property type="match status" value="1"/>
</dbReference>
<dbReference type="InterPro" id="IPR017907">
    <property type="entry name" value="Znf_RING_CS"/>
</dbReference>
<feature type="compositionally biased region" description="Polar residues" evidence="7">
    <location>
        <begin position="720"/>
        <end position="730"/>
    </location>
</feature>
<feature type="compositionally biased region" description="Basic and acidic residues" evidence="7">
    <location>
        <begin position="916"/>
        <end position="926"/>
    </location>
</feature>
<dbReference type="InterPro" id="IPR032443">
    <property type="entry name" value="RAWUL"/>
</dbReference>
<dbReference type="InterPro" id="IPR047574">
    <property type="entry name" value="AD"/>
</dbReference>
<keyword evidence="5" id="KW-0539">Nucleus</keyword>
<keyword evidence="11" id="KW-1185">Reference proteome</keyword>
<dbReference type="PROSITE" id="PS52001">
    <property type="entry name" value="AD"/>
    <property type="match status" value="1"/>
</dbReference>
<dbReference type="Pfam" id="PF09793">
    <property type="entry name" value="AD"/>
    <property type="match status" value="1"/>
</dbReference>
<evidence type="ECO:0000256" key="5">
    <source>
        <dbReference type="ARBA" id="ARBA00023242"/>
    </source>
</evidence>
<organism evidence="10 11">
    <name type="scientific">Tenebrio molitor</name>
    <name type="common">Yellow mealworm beetle</name>
    <dbReference type="NCBI Taxonomy" id="7067"/>
    <lineage>
        <taxon>Eukaryota</taxon>
        <taxon>Metazoa</taxon>
        <taxon>Ecdysozoa</taxon>
        <taxon>Arthropoda</taxon>
        <taxon>Hexapoda</taxon>
        <taxon>Insecta</taxon>
        <taxon>Pterygota</taxon>
        <taxon>Neoptera</taxon>
        <taxon>Endopterygota</taxon>
        <taxon>Coleoptera</taxon>
        <taxon>Polyphaga</taxon>
        <taxon>Cucujiformia</taxon>
        <taxon>Tenebrionidae</taxon>
        <taxon>Tenebrio</taxon>
    </lineage>
</organism>
<dbReference type="GO" id="GO:0035102">
    <property type="term" value="C:PRC1 complex"/>
    <property type="evidence" value="ECO:0007669"/>
    <property type="project" value="TreeGrafter"/>
</dbReference>
<feature type="region of interest" description="Disordered" evidence="7">
    <location>
        <begin position="850"/>
        <end position="1043"/>
    </location>
</feature>
<evidence type="ECO:0000256" key="7">
    <source>
        <dbReference type="SAM" id="MobiDB-lite"/>
    </source>
</evidence>
<evidence type="ECO:0008006" key="12">
    <source>
        <dbReference type="Google" id="ProtNLM"/>
    </source>
</evidence>
<dbReference type="PROSITE" id="PS50089">
    <property type="entry name" value="ZF_RING_2"/>
    <property type="match status" value="1"/>
</dbReference>
<dbReference type="Pfam" id="PF13923">
    <property type="entry name" value="zf-C3HC4_2"/>
    <property type="match status" value="1"/>
</dbReference>
<dbReference type="Gene3D" id="3.10.20.90">
    <property type="entry name" value="Phosphatidylinositol 3-kinase Catalytic Subunit, Chain A, domain 1"/>
    <property type="match status" value="1"/>
</dbReference>
<feature type="domain" description="RING-type" evidence="8">
    <location>
        <begin position="147"/>
        <end position="186"/>
    </location>
</feature>
<feature type="compositionally biased region" description="Polar residues" evidence="7">
    <location>
        <begin position="927"/>
        <end position="938"/>
    </location>
</feature>
<dbReference type="Proteomes" id="UP000719412">
    <property type="component" value="Unassembled WGS sequence"/>
</dbReference>
<feature type="compositionally biased region" description="Pro residues" evidence="7">
    <location>
        <begin position="964"/>
        <end position="991"/>
    </location>
</feature>
<feature type="region of interest" description="Disordered" evidence="7">
    <location>
        <begin position="534"/>
        <end position="629"/>
    </location>
</feature>
<dbReference type="Gene3D" id="3.30.40.10">
    <property type="entry name" value="Zinc/RING finger domain, C3HC4 (zinc finger)"/>
    <property type="match status" value="1"/>
</dbReference>
<dbReference type="SMART" id="SM00995">
    <property type="entry name" value="AD"/>
    <property type="match status" value="1"/>
</dbReference>
<dbReference type="AlphaFoldDB" id="A0A8J6L6F5"/>
<evidence type="ECO:0000256" key="3">
    <source>
        <dbReference type="ARBA" id="ARBA00022771"/>
    </source>
</evidence>
<evidence type="ECO:0000256" key="2">
    <source>
        <dbReference type="ARBA" id="ARBA00022723"/>
    </source>
</evidence>
<feature type="domain" description="AD" evidence="9">
    <location>
        <begin position="22"/>
        <end position="118"/>
    </location>
</feature>
<keyword evidence="3 6" id="KW-0863">Zinc-finger</keyword>
<dbReference type="GO" id="GO:1990841">
    <property type="term" value="F:promoter-specific chromatin binding"/>
    <property type="evidence" value="ECO:0007669"/>
    <property type="project" value="TreeGrafter"/>
</dbReference>
<proteinExistence type="predicted"/>
<dbReference type="PROSITE" id="PS00518">
    <property type="entry name" value="ZF_RING_1"/>
    <property type="match status" value="1"/>
</dbReference>
<evidence type="ECO:0000313" key="11">
    <source>
        <dbReference type="Proteomes" id="UP000719412"/>
    </source>
</evidence>
<dbReference type="InterPro" id="IPR019181">
    <property type="entry name" value="LSM12_ABD"/>
</dbReference>
<evidence type="ECO:0000256" key="4">
    <source>
        <dbReference type="ARBA" id="ARBA00022833"/>
    </source>
</evidence>
<comment type="subcellular location">
    <subcellularLocation>
        <location evidence="1">Nucleus</location>
    </subcellularLocation>
</comment>
<dbReference type="Pfam" id="PF16207">
    <property type="entry name" value="RAWUL"/>
    <property type="match status" value="1"/>
</dbReference>
<feature type="compositionally biased region" description="Basic and acidic residues" evidence="7">
    <location>
        <begin position="954"/>
        <end position="963"/>
    </location>
</feature>
<feature type="region of interest" description="Disordered" evidence="7">
    <location>
        <begin position="710"/>
        <end position="730"/>
    </location>
</feature>
<dbReference type="GO" id="GO:0008270">
    <property type="term" value="F:zinc ion binding"/>
    <property type="evidence" value="ECO:0007669"/>
    <property type="project" value="UniProtKB-KW"/>
</dbReference>
<accession>A0A8J6L6F5</accession>
<evidence type="ECO:0000313" key="10">
    <source>
        <dbReference type="EMBL" id="KAH0809255.1"/>
    </source>
</evidence>
<dbReference type="PANTHER" id="PTHR10825:SF72">
    <property type="entry name" value="UBIQUITIN-LIKE DOMAIN-CONTAINING PROTEIN"/>
    <property type="match status" value="1"/>
</dbReference>
<dbReference type="GO" id="GO:0000122">
    <property type="term" value="P:negative regulation of transcription by RNA polymerase II"/>
    <property type="evidence" value="ECO:0007669"/>
    <property type="project" value="TreeGrafter"/>
</dbReference>
<evidence type="ECO:0000259" key="8">
    <source>
        <dbReference type="PROSITE" id="PS50089"/>
    </source>
</evidence>
<reference evidence="10" key="1">
    <citation type="journal article" date="2020" name="J Insects Food Feed">
        <title>The yellow mealworm (Tenebrio molitor) genome: a resource for the emerging insects as food and feed industry.</title>
        <authorList>
            <person name="Eriksson T."/>
            <person name="Andere A."/>
            <person name="Kelstrup H."/>
            <person name="Emery V."/>
            <person name="Picard C."/>
        </authorList>
    </citation>
    <scope>NUCLEOTIDE SEQUENCE</scope>
    <source>
        <strain evidence="10">Stoneville</strain>
        <tissue evidence="10">Whole head</tissue>
    </source>
</reference>
<dbReference type="InterPro" id="IPR013083">
    <property type="entry name" value="Znf_RING/FYVE/PHD"/>
</dbReference>
<feature type="region of interest" description="Disordered" evidence="7">
    <location>
        <begin position="443"/>
        <end position="514"/>
    </location>
</feature>
<gene>
    <name evidence="10" type="ORF">GEV33_013534</name>
</gene>
<dbReference type="FunFam" id="3.30.40.10:FF:000122">
    <property type="entry name" value="polycomb group RING finger protein 1"/>
    <property type="match status" value="1"/>
</dbReference>